<gene>
    <name evidence="1" type="ORF">JOF29_006042</name>
</gene>
<evidence type="ECO:0008006" key="3">
    <source>
        <dbReference type="Google" id="ProtNLM"/>
    </source>
</evidence>
<accession>A0ABS4UTH0</accession>
<dbReference type="RefSeq" id="WP_209697667.1">
    <property type="nucleotide sequence ID" value="NZ_BAAAVU010000008.1"/>
</dbReference>
<name>A0ABS4UTH0_9ACTN</name>
<reference evidence="1 2" key="1">
    <citation type="submission" date="2021-03" db="EMBL/GenBank/DDBJ databases">
        <title>Sequencing the genomes of 1000 actinobacteria strains.</title>
        <authorList>
            <person name="Klenk H.-P."/>
        </authorList>
    </citation>
    <scope>NUCLEOTIDE SEQUENCE [LARGE SCALE GENOMIC DNA]</scope>
    <source>
        <strain evidence="1 2">DSM 18824</strain>
    </source>
</reference>
<proteinExistence type="predicted"/>
<comment type="caution">
    <text evidence="1">The sequence shown here is derived from an EMBL/GenBank/DDBJ whole genome shotgun (WGS) entry which is preliminary data.</text>
</comment>
<protein>
    <recommendedName>
        <fullName evidence="3">Sigma-70 family RNA polymerase sigma factor</fullName>
    </recommendedName>
</protein>
<sequence>MTEDLQALLADAVDSGWAEEPSKQLAAAIEVRIVAELPSRLRAALGNDEAAQMARVVAWERCRRLAERLPASQVTWGYLANMVRWRLADVVRQEARRRQRHPLLDYVPDSEEPSLLADLGPMLDRVGMRLENAGLPVGEVRRRLVVAADGPGFSKHAIAGRLRAVGVPKDQAEGLAWLLHNGSIRTSALSRLAGGQSPDSVFADPAVRQWIDQAVGRLPRTSYRSRRFGRPPGASWHDGLGLGLVLAA</sequence>
<dbReference type="Proteomes" id="UP000755585">
    <property type="component" value="Unassembled WGS sequence"/>
</dbReference>
<keyword evidence="2" id="KW-1185">Reference proteome</keyword>
<dbReference type="EMBL" id="JAGINT010000002">
    <property type="protein sequence ID" value="MBP2354932.1"/>
    <property type="molecule type" value="Genomic_DNA"/>
</dbReference>
<evidence type="ECO:0000313" key="2">
    <source>
        <dbReference type="Proteomes" id="UP000755585"/>
    </source>
</evidence>
<evidence type="ECO:0000313" key="1">
    <source>
        <dbReference type="EMBL" id="MBP2354932.1"/>
    </source>
</evidence>
<organism evidence="1 2">
    <name type="scientific">Kribbella aluminosa</name>
    <dbReference type="NCBI Taxonomy" id="416017"/>
    <lineage>
        <taxon>Bacteria</taxon>
        <taxon>Bacillati</taxon>
        <taxon>Actinomycetota</taxon>
        <taxon>Actinomycetes</taxon>
        <taxon>Propionibacteriales</taxon>
        <taxon>Kribbellaceae</taxon>
        <taxon>Kribbella</taxon>
    </lineage>
</organism>